<sequence>MKTTRTTRNTSQVISTDTLYSDLIDLQDQVQAHFSDNWSPSHQFVPSEVHGLPCKPSAQPNPPVQFSSPRGPCRSPFSSPTEFHSAFSPQAYRTNKASRWKPMETQPTYSKDFTITISQRKRKNDMALEDSLIFSAPYSRIMNKMARTVGDCTQMDWTVMQHVSHWQQITSPIEQHMHSYMTQAGVVSYPEDMDQEDIPEHIQIAEEAGLNKPPTPP</sequence>
<evidence type="ECO:0000313" key="3">
    <source>
        <dbReference type="Proteomes" id="UP000233551"/>
    </source>
</evidence>
<comment type="caution">
    <text evidence="2">The sequence shown here is derived from an EMBL/GenBank/DDBJ whole genome shotgun (WGS) entry which is preliminary data.</text>
</comment>
<reference evidence="2 3" key="1">
    <citation type="submission" date="2017-11" db="EMBL/GenBank/DDBJ databases">
        <title>De-novo sequencing of pomegranate (Punica granatum L.) genome.</title>
        <authorList>
            <person name="Akparov Z."/>
            <person name="Amiraslanov A."/>
            <person name="Hajiyeva S."/>
            <person name="Abbasov M."/>
            <person name="Kaur K."/>
            <person name="Hamwieh A."/>
            <person name="Solovyev V."/>
            <person name="Salamov A."/>
            <person name="Braich B."/>
            <person name="Kosarev P."/>
            <person name="Mahmoud A."/>
            <person name="Hajiyev E."/>
            <person name="Babayeva S."/>
            <person name="Izzatullayeva V."/>
            <person name="Mammadov A."/>
            <person name="Mammadov A."/>
            <person name="Sharifova S."/>
            <person name="Ojaghi J."/>
            <person name="Eynullazada K."/>
            <person name="Bayramov B."/>
            <person name="Abdulazimova A."/>
            <person name="Shahmuradov I."/>
        </authorList>
    </citation>
    <scope>NUCLEOTIDE SEQUENCE [LARGE SCALE GENOMIC DNA]</scope>
    <source>
        <strain evidence="3">cv. AG2017</strain>
        <tissue evidence="2">Leaf</tissue>
    </source>
</reference>
<name>A0A2I0JBZ1_PUNGR</name>
<dbReference type="Proteomes" id="UP000233551">
    <property type="component" value="Unassembled WGS sequence"/>
</dbReference>
<accession>A0A2I0JBZ1</accession>
<evidence type="ECO:0000256" key="1">
    <source>
        <dbReference type="SAM" id="MobiDB-lite"/>
    </source>
</evidence>
<organism evidence="2 3">
    <name type="scientific">Punica granatum</name>
    <name type="common">Pomegranate</name>
    <dbReference type="NCBI Taxonomy" id="22663"/>
    <lineage>
        <taxon>Eukaryota</taxon>
        <taxon>Viridiplantae</taxon>
        <taxon>Streptophyta</taxon>
        <taxon>Embryophyta</taxon>
        <taxon>Tracheophyta</taxon>
        <taxon>Spermatophyta</taxon>
        <taxon>Magnoliopsida</taxon>
        <taxon>eudicotyledons</taxon>
        <taxon>Gunneridae</taxon>
        <taxon>Pentapetalae</taxon>
        <taxon>rosids</taxon>
        <taxon>malvids</taxon>
        <taxon>Myrtales</taxon>
        <taxon>Lythraceae</taxon>
        <taxon>Punica</taxon>
    </lineage>
</organism>
<feature type="region of interest" description="Disordered" evidence="1">
    <location>
        <begin position="53"/>
        <end position="84"/>
    </location>
</feature>
<dbReference type="AlphaFoldDB" id="A0A2I0JBZ1"/>
<proteinExistence type="predicted"/>
<dbReference type="EMBL" id="PGOL01001841">
    <property type="protein sequence ID" value="PKI53747.1"/>
    <property type="molecule type" value="Genomic_DNA"/>
</dbReference>
<protein>
    <submittedName>
        <fullName evidence="2">Uncharacterized protein</fullName>
    </submittedName>
</protein>
<keyword evidence="3" id="KW-1185">Reference proteome</keyword>
<evidence type="ECO:0000313" key="2">
    <source>
        <dbReference type="EMBL" id="PKI53747.1"/>
    </source>
</evidence>
<gene>
    <name evidence="2" type="ORF">CRG98_025877</name>
</gene>